<protein>
    <submittedName>
        <fullName evidence="6">CheY-like chemotaxis protein</fullName>
    </submittedName>
</protein>
<keyword evidence="3" id="KW-0804">Transcription</keyword>
<dbReference type="SUPFAM" id="SSF52172">
    <property type="entry name" value="CheY-like"/>
    <property type="match status" value="1"/>
</dbReference>
<dbReference type="EMBL" id="JAUSRF010000004">
    <property type="protein sequence ID" value="MDP9836928.1"/>
    <property type="molecule type" value="Genomic_DNA"/>
</dbReference>
<evidence type="ECO:0000313" key="7">
    <source>
        <dbReference type="Proteomes" id="UP001241472"/>
    </source>
</evidence>
<dbReference type="InterPro" id="IPR011006">
    <property type="entry name" value="CheY-like_superfamily"/>
</dbReference>
<dbReference type="SMART" id="SM00448">
    <property type="entry name" value="REC"/>
    <property type="match status" value="1"/>
</dbReference>
<keyword evidence="2" id="KW-0805">Transcription regulation</keyword>
<evidence type="ECO:0000313" key="6">
    <source>
        <dbReference type="EMBL" id="MDP9836928.1"/>
    </source>
</evidence>
<organism evidence="6 7">
    <name type="scientific">Neorhizobium huautlense</name>
    <dbReference type="NCBI Taxonomy" id="67774"/>
    <lineage>
        <taxon>Bacteria</taxon>
        <taxon>Pseudomonadati</taxon>
        <taxon>Pseudomonadota</taxon>
        <taxon>Alphaproteobacteria</taxon>
        <taxon>Hyphomicrobiales</taxon>
        <taxon>Rhizobiaceae</taxon>
        <taxon>Rhizobium/Agrobacterium group</taxon>
        <taxon>Neorhizobium</taxon>
    </lineage>
</organism>
<proteinExistence type="predicted"/>
<dbReference type="PANTHER" id="PTHR44591">
    <property type="entry name" value="STRESS RESPONSE REGULATOR PROTEIN 1"/>
    <property type="match status" value="1"/>
</dbReference>
<dbReference type="PROSITE" id="PS50110">
    <property type="entry name" value="RESPONSE_REGULATORY"/>
    <property type="match status" value="1"/>
</dbReference>
<dbReference type="Gene3D" id="3.40.50.2300">
    <property type="match status" value="1"/>
</dbReference>
<comment type="caution">
    <text evidence="6">The sequence shown here is derived from an EMBL/GenBank/DDBJ whole genome shotgun (WGS) entry which is preliminary data.</text>
</comment>
<evidence type="ECO:0000256" key="4">
    <source>
        <dbReference type="PROSITE-ProRule" id="PRU00169"/>
    </source>
</evidence>
<evidence type="ECO:0000256" key="2">
    <source>
        <dbReference type="ARBA" id="ARBA00023015"/>
    </source>
</evidence>
<reference evidence="6 7" key="1">
    <citation type="submission" date="2023-07" db="EMBL/GenBank/DDBJ databases">
        <title>Sorghum-associated microbial communities from plants grown in Nebraska, USA.</title>
        <authorList>
            <person name="Schachtman D."/>
        </authorList>
    </citation>
    <scope>NUCLEOTIDE SEQUENCE [LARGE SCALE GENOMIC DNA]</scope>
    <source>
        <strain evidence="6 7">DS1307</strain>
    </source>
</reference>
<keyword evidence="7" id="KW-1185">Reference proteome</keyword>
<dbReference type="Pfam" id="PF00072">
    <property type="entry name" value="Response_reg"/>
    <property type="match status" value="1"/>
</dbReference>
<dbReference type="InterPro" id="IPR001789">
    <property type="entry name" value="Sig_transdc_resp-reg_receiver"/>
</dbReference>
<sequence>MTDLQTQRRILMVDDDVLIAMTSVDMLEELGHKVIEAHSGREALELLGKSIDGGDRIDLMITDFSMPGMNGAELAQQARQLVPGLPILLASGYTDLPDGMDVDVGRLGKPYSQEELASEIAKVIPA</sequence>
<evidence type="ECO:0000256" key="1">
    <source>
        <dbReference type="ARBA" id="ARBA00022553"/>
    </source>
</evidence>
<feature type="modified residue" description="4-aspartylphosphate" evidence="4">
    <location>
        <position position="63"/>
    </location>
</feature>
<gene>
    <name evidence="6" type="ORF">J2T09_001673</name>
</gene>
<keyword evidence="1 4" id="KW-0597">Phosphoprotein</keyword>
<evidence type="ECO:0000256" key="3">
    <source>
        <dbReference type="ARBA" id="ARBA00023163"/>
    </source>
</evidence>
<dbReference type="PANTHER" id="PTHR44591:SF3">
    <property type="entry name" value="RESPONSE REGULATORY DOMAIN-CONTAINING PROTEIN"/>
    <property type="match status" value="1"/>
</dbReference>
<name>A0ABT9PS04_9HYPH</name>
<evidence type="ECO:0000259" key="5">
    <source>
        <dbReference type="PROSITE" id="PS50110"/>
    </source>
</evidence>
<dbReference type="Proteomes" id="UP001241472">
    <property type="component" value="Unassembled WGS sequence"/>
</dbReference>
<feature type="domain" description="Response regulatory" evidence="5">
    <location>
        <begin position="9"/>
        <end position="124"/>
    </location>
</feature>
<accession>A0ABT9PS04</accession>
<dbReference type="InterPro" id="IPR050595">
    <property type="entry name" value="Bact_response_regulator"/>
</dbReference>